<dbReference type="EMBL" id="KN831844">
    <property type="protein sequence ID" value="KIM34922.1"/>
    <property type="molecule type" value="Genomic_DNA"/>
</dbReference>
<dbReference type="PROSITE" id="PS51257">
    <property type="entry name" value="PROKAR_LIPOPROTEIN"/>
    <property type="match status" value="1"/>
</dbReference>
<sequence>MRSQAPPKSSVAILLFPPLLLPPSAMSASCEILLVSLVVSLTASLTIASHRAGILGHLLRIRPLVFLLTIVSPQDPHFPMHLEHESSRSMVDQSSAPVVVDEPTH</sequence>
<accession>A0A0C2Y1E9</accession>
<feature type="region of interest" description="Disordered" evidence="1">
    <location>
        <begin position="81"/>
        <end position="105"/>
    </location>
</feature>
<evidence type="ECO:0000313" key="4">
    <source>
        <dbReference type="Proteomes" id="UP000053424"/>
    </source>
</evidence>
<proteinExistence type="predicted"/>
<gene>
    <name evidence="3" type="ORF">M413DRAFT_32918</name>
</gene>
<evidence type="ECO:0000256" key="1">
    <source>
        <dbReference type="SAM" id="MobiDB-lite"/>
    </source>
</evidence>
<reference evidence="3 4" key="1">
    <citation type="submission" date="2014-04" db="EMBL/GenBank/DDBJ databases">
        <authorList>
            <consortium name="DOE Joint Genome Institute"/>
            <person name="Kuo A."/>
            <person name="Gay G."/>
            <person name="Dore J."/>
            <person name="Kohler A."/>
            <person name="Nagy L.G."/>
            <person name="Floudas D."/>
            <person name="Copeland A."/>
            <person name="Barry K.W."/>
            <person name="Cichocki N."/>
            <person name="Veneault-Fourrey C."/>
            <person name="LaButti K."/>
            <person name="Lindquist E.A."/>
            <person name="Lipzen A."/>
            <person name="Lundell T."/>
            <person name="Morin E."/>
            <person name="Murat C."/>
            <person name="Sun H."/>
            <person name="Tunlid A."/>
            <person name="Henrissat B."/>
            <person name="Grigoriev I.V."/>
            <person name="Hibbett D.S."/>
            <person name="Martin F."/>
            <person name="Nordberg H.P."/>
            <person name="Cantor M.N."/>
            <person name="Hua S.X."/>
        </authorList>
    </citation>
    <scope>NUCLEOTIDE SEQUENCE [LARGE SCALE GENOMIC DNA]</scope>
    <source>
        <strain evidence="4">h7</strain>
    </source>
</reference>
<reference evidence="4" key="2">
    <citation type="submission" date="2015-01" db="EMBL/GenBank/DDBJ databases">
        <title>Evolutionary Origins and Diversification of the Mycorrhizal Mutualists.</title>
        <authorList>
            <consortium name="DOE Joint Genome Institute"/>
            <consortium name="Mycorrhizal Genomics Consortium"/>
            <person name="Kohler A."/>
            <person name="Kuo A."/>
            <person name="Nagy L.G."/>
            <person name="Floudas D."/>
            <person name="Copeland A."/>
            <person name="Barry K.W."/>
            <person name="Cichocki N."/>
            <person name="Veneault-Fourrey C."/>
            <person name="LaButti K."/>
            <person name="Lindquist E.A."/>
            <person name="Lipzen A."/>
            <person name="Lundell T."/>
            <person name="Morin E."/>
            <person name="Murat C."/>
            <person name="Riley R."/>
            <person name="Ohm R."/>
            <person name="Sun H."/>
            <person name="Tunlid A."/>
            <person name="Henrissat B."/>
            <person name="Grigoriev I.V."/>
            <person name="Hibbett D.S."/>
            <person name="Martin F."/>
        </authorList>
    </citation>
    <scope>NUCLEOTIDE SEQUENCE [LARGE SCALE GENOMIC DNA]</scope>
    <source>
        <strain evidence="4">h7</strain>
    </source>
</reference>
<feature type="chain" id="PRO_5002171186" description="Secreted protein" evidence="2">
    <location>
        <begin position="28"/>
        <end position="105"/>
    </location>
</feature>
<dbReference type="AlphaFoldDB" id="A0A0C2Y1E9"/>
<dbReference type="Proteomes" id="UP000053424">
    <property type="component" value="Unassembled WGS sequence"/>
</dbReference>
<keyword evidence="2" id="KW-0732">Signal</keyword>
<name>A0A0C2Y1E9_HEBCY</name>
<protein>
    <recommendedName>
        <fullName evidence="5">Secreted protein</fullName>
    </recommendedName>
</protein>
<dbReference type="HOGENOM" id="CLU_2236932_0_0_1"/>
<keyword evidence="4" id="KW-1185">Reference proteome</keyword>
<organism evidence="3 4">
    <name type="scientific">Hebeloma cylindrosporum</name>
    <dbReference type="NCBI Taxonomy" id="76867"/>
    <lineage>
        <taxon>Eukaryota</taxon>
        <taxon>Fungi</taxon>
        <taxon>Dikarya</taxon>
        <taxon>Basidiomycota</taxon>
        <taxon>Agaricomycotina</taxon>
        <taxon>Agaricomycetes</taxon>
        <taxon>Agaricomycetidae</taxon>
        <taxon>Agaricales</taxon>
        <taxon>Agaricineae</taxon>
        <taxon>Hymenogastraceae</taxon>
        <taxon>Hebeloma</taxon>
    </lineage>
</organism>
<evidence type="ECO:0000256" key="2">
    <source>
        <dbReference type="SAM" id="SignalP"/>
    </source>
</evidence>
<evidence type="ECO:0008006" key="5">
    <source>
        <dbReference type="Google" id="ProtNLM"/>
    </source>
</evidence>
<feature type="signal peptide" evidence="2">
    <location>
        <begin position="1"/>
        <end position="27"/>
    </location>
</feature>
<evidence type="ECO:0000313" key="3">
    <source>
        <dbReference type="EMBL" id="KIM34922.1"/>
    </source>
</evidence>